<evidence type="ECO:0000313" key="2">
    <source>
        <dbReference type="Proteomes" id="UP001260534"/>
    </source>
</evidence>
<protein>
    <submittedName>
        <fullName evidence="1">Uncharacterized protein</fullName>
    </submittedName>
</protein>
<name>A0ABU2I1J7_9XANT</name>
<comment type="caution">
    <text evidence="1">The sequence shown here is derived from an EMBL/GenBank/DDBJ whole genome shotgun (WGS) entry which is preliminary data.</text>
</comment>
<reference evidence="1 2" key="1">
    <citation type="submission" date="2023-01" db="EMBL/GenBank/DDBJ databases">
        <title>Xanthomonas hawaiianensis sp. nov. isolated from Araceae family in Hawaii.</title>
        <authorList>
            <person name="Chunag S.-C."/>
            <person name="Dobhal S."/>
            <person name="Alvarez A."/>
            <person name="Arif M."/>
        </authorList>
    </citation>
    <scope>NUCLEOTIDE SEQUENCE [LARGE SCALE GENOMIC DNA]</scope>
    <source>
        <strain evidence="1 2">A2111</strain>
    </source>
</reference>
<organism evidence="1 2">
    <name type="scientific">Xanthomonas hawaiiensis</name>
    <dbReference type="NCBI Taxonomy" id="3003247"/>
    <lineage>
        <taxon>Bacteria</taxon>
        <taxon>Pseudomonadati</taxon>
        <taxon>Pseudomonadota</taxon>
        <taxon>Gammaproteobacteria</taxon>
        <taxon>Lysobacterales</taxon>
        <taxon>Lysobacteraceae</taxon>
        <taxon>Xanthomonas</taxon>
    </lineage>
</organism>
<gene>
    <name evidence="1" type="ORF">PNQ69_04520</name>
</gene>
<proteinExistence type="predicted"/>
<sequence length="210" mass="23402">MANSKQSSVRRLKMSERAEELRKVHFPGVPIEWLWHRKQNDGFSTVPRTLPIVMQAIDDQSKGQPAGHVLFCLWARAPDHPVIQIENPGTFAAEAGFTGPRAVDTWRRRMKRLHELGFIMTKPGPSGDYHHVLLLNPNAAVEWMRMKAWVQDGLYGRFLGRLADVGAYGDLERIRKYWAAQQQADAAAAAASATGSEVAISTSEPSSRAT</sequence>
<evidence type="ECO:0000313" key="1">
    <source>
        <dbReference type="EMBL" id="MDS9992025.1"/>
    </source>
</evidence>
<accession>A0ABU2I1J7</accession>
<dbReference type="RefSeq" id="WP_209230635.1">
    <property type="nucleotide sequence ID" value="NZ_JAGHXG010000008.1"/>
</dbReference>
<dbReference type="Proteomes" id="UP001260534">
    <property type="component" value="Unassembled WGS sequence"/>
</dbReference>
<keyword evidence="2" id="KW-1185">Reference proteome</keyword>
<dbReference type="EMBL" id="JAQMHB010000001">
    <property type="protein sequence ID" value="MDS9992025.1"/>
    <property type="molecule type" value="Genomic_DNA"/>
</dbReference>